<evidence type="ECO:0000313" key="3">
    <source>
        <dbReference type="Proteomes" id="UP000176422"/>
    </source>
</evidence>
<dbReference type="EMBL" id="MGIT01000002">
    <property type="protein sequence ID" value="OGM92896.1"/>
    <property type="molecule type" value="Genomic_DNA"/>
</dbReference>
<comment type="caution">
    <text evidence="2">The sequence shown here is derived from an EMBL/GenBank/DDBJ whole genome shotgun (WGS) entry which is preliminary data.</text>
</comment>
<feature type="region of interest" description="Disordered" evidence="1">
    <location>
        <begin position="22"/>
        <end position="75"/>
    </location>
</feature>
<reference evidence="2 3" key="1">
    <citation type="journal article" date="2016" name="Nat. Commun.">
        <title>Thousands of microbial genomes shed light on interconnected biogeochemical processes in an aquifer system.</title>
        <authorList>
            <person name="Anantharaman K."/>
            <person name="Brown C.T."/>
            <person name="Hug L.A."/>
            <person name="Sharon I."/>
            <person name="Castelle C.J."/>
            <person name="Probst A.J."/>
            <person name="Thomas B.C."/>
            <person name="Singh A."/>
            <person name="Wilkins M.J."/>
            <person name="Karaoz U."/>
            <person name="Brodie E.L."/>
            <person name="Williams K.H."/>
            <person name="Hubbard S.S."/>
            <person name="Banfield J.F."/>
        </authorList>
    </citation>
    <scope>NUCLEOTIDE SEQUENCE [LARGE SCALE GENOMIC DNA]</scope>
</reference>
<protein>
    <submittedName>
        <fullName evidence="2">Uncharacterized protein</fullName>
    </submittedName>
</protein>
<evidence type="ECO:0000256" key="1">
    <source>
        <dbReference type="SAM" id="MobiDB-lite"/>
    </source>
</evidence>
<sequence length="94" mass="10396">MLAELENPAGFETVGDGFAELELLNPDDDGLDELELPKLEDDDLDEEEKLDERLEEKPPPPPLFAFTTPANTPEKPSVKIITTAKSFFITHLSG</sequence>
<dbReference type="STRING" id="1802559.A2372_03550"/>
<dbReference type="AlphaFoldDB" id="A0A1F8DWQ4"/>
<gene>
    <name evidence="2" type="ORF">A2372_03550</name>
</gene>
<accession>A0A1F8DWQ4</accession>
<organism evidence="2 3">
    <name type="scientific">Candidatus Wolfebacteria bacterium RIFOXYB1_FULL_54_12</name>
    <dbReference type="NCBI Taxonomy" id="1802559"/>
    <lineage>
        <taxon>Bacteria</taxon>
        <taxon>Candidatus Wolfeibacteriota</taxon>
    </lineage>
</organism>
<evidence type="ECO:0000313" key="2">
    <source>
        <dbReference type="EMBL" id="OGM92896.1"/>
    </source>
</evidence>
<name>A0A1F8DWQ4_9BACT</name>
<dbReference type="Proteomes" id="UP000176422">
    <property type="component" value="Unassembled WGS sequence"/>
</dbReference>
<proteinExistence type="predicted"/>
<feature type="compositionally biased region" description="Acidic residues" evidence="1">
    <location>
        <begin position="25"/>
        <end position="49"/>
    </location>
</feature>